<gene>
    <name evidence="2" type="ORF">RSO01_69640</name>
</gene>
<proteinExistence type="predicted"/>
<dbReference type="AlphaFoldDB" id="A0A512NLH3"/>
<dbReference type="EMBL" id="BKAJ01000140">
    <property type="protein sequence ID" value="GEP59798.1"/>
    <property type="molecule type" value="Genomic_DNA"/>
</dbReference>
<evidence type="ECO:0000313" key="3">
    <source>
        <dbReference type="Proteomes" id="UP000321058"/>
    </source>
</evidence>
<accession>A0A512NLH3</accession>
<evidence type="ECO:0000256" key="1">
    <source>
        <dbReference type="SAM" id="SignalP"/>
    </source>
</evidence>
<reference evidence="2 3" key="1">
    <citation type="submission" date="2019-07" db="EMBL/GenBank/DDBJ databases">
        <title>Whole genome shotgun sequence of Reyranella soli NBRC 108950.</title>
        <authorList>
            <person name="Hosoyama A."/>
            <person name="Uohara A."/>
            <person name="Ohji S."/>
            <person name="Ichikawa N."/>
        </authorList>
    </citation>
    <scope>NUCLEOTIDE SEQUENCE [LARGE SCALE GENOMIC DNA]</scope>
    <source>
        <strain evidence="2 3">NBRC 108950</strain>
    </source>
</reference>
<feature type="chain" id="PRO_5021777937" evidence="1">
    <location>
        <begin position="28"/>
        <end position="254"/>
    </location>
</feature>
<comment type="caution">
    <text evidence="2">The sequence shown here is derived from an EMBL/GenBank/DDBJ whole genome shotgun (WGS) entry which is preliminary data.</text>
</comment>
<keyword evidence="1" id="KW-0732">Signal</keyword>
<organism evidence="2 3">
    <name type="scientific">Reyranella soli</name>
    <dbReference type="NCBI Taxonomy" id="1230389"/>
    <lineage>
        <taxon>Bacteria</taxon>
        <taxon>Pseudomonadati</taxon>
        <taxon>Pseudomonadota</taxon>
        <taxon>Alphaproteobacteria</taxon>
        <taxon>Hyphomicrobiales</taxon>
        <taxon>Reyranellaceae</taxon>
        <taxon>Reyranella</taxon>
    </lineage>
</organism>
<evidence type="ECO:0000313" key="2">
    <source>
        <dbReference type="EMBL" id="GEP59798.1"/>
    </source>
</evidence>
<name>A0A512NLH3_9HYPH</name>
<dbReference type="Proteomes" id="UP000321058">
    <property type="component" value="Unassembled WGS sequence"/>
</dbReference>
<keyword evidence="3" id="KW-1185">Reference proteome</keyword>
<protein>
    <submittedName>
        <fullName evidence="2">Uncharacterized protein</fullName>
    </submittedName>
</protein>
<sequence length="254" mass="27433">MEAPVRHPLTGFSALLLSLIFIVAAAAQDIPDECGCKYLKATSTNHGRVCRVQEASGLDCQLRWGPVAGSQVTQRTPFLSKPEELAAAVAGFKTAGPGPKLQAPLDTPAIWARTIETARKYSDLRGSAGPVEELSAFLGEEKLMADFQLEAVLAAITLIDNDLQLAKISRSMRQGLVGALAASLSQDALGVFRSSRQPMFLKQEVPIVVDDKPQNLVVEIVIGRGCIAEHAPERRLASMIKTNWSSRDMRRCAP</sequence>
<feature type="signal peptide" evidence="1">
    <location>
        <begin position="1"/>
        <end position="27"/>
    </location>
</feature>